<keyword evidence="5" id="KW-1185">Reference proteome</keyword>
<feature type="region of interest" description="Disordered" evidence="1">
    <location>
        <begin position="1"/>
        <end position="95"/>
    </location>
</feature>
<keyword evidence="2" id="KW-0812">Transmembrane</keyword>
<sequence>MSERPPSSSSNVWKSGTKGLSKMASSASHAARAATDNITSVASSSSRRKNNETGSYTGSSGEIGECDMDMSGNEKQPAKNKNMFKKTYKSLKKGANKVNPLRMAGAVMSYKDGDASRQLSVMDQLGTDEAEDAVLSSIEKRSSSTQAGEDGFRPAVDGETPPFRVPTLGNAFARAMAGSSENLGADGQKPPTPSLKTMTQKIIAMQRLGRASKVHQDSSRTNTSNAQGHHRRARTLLDAIGNDKHDDDAQDDLLLGDGDNFRDFQKVFDADPNEYIEMREEGILNSSGRISGDEELDEQSPHEGLPLLGGDGERSRDTTDSERQWRARQLLVKSQLKRFVDFIDPSTIASRICRWFLRSALMLAIPLFIAAWILFYYCGNPLPPEFLPGSATLSWWFNFTGRQLVIFELARVSQFFMIDLVVLHTRAVSRALGPWVTIFCLQSKGWPFIVGSWGVWALLLLQGNSNFDYHWLYFTGIRIYSAGNSGSYIINSELYLRILLAMVVTGVFTTLKRTLSTLYFGRRMFDAYKPRLEEILNDIILISEVADLSIESDNIASVIGVEKKERKYEPPTEINTPEVPTVKRGGRIRWSSVKFEDASILRSGSQSLLQGDEDNTDTESKMTDDGDSSEISFYDSNSSRIPLKELLDRWQEPVSKKDKTINASVNDILKFRQALTYMDLDYPFSEAFGRASTRNEMILSAEAVYNRLMNLSSEHHILSFSVFNIILLQEDGSEDKDKRRALRNLFRPDRRDHLTVLSFVQSCDAIYKKIRYFRASVGNASVIDQVLESIIDVVFYFTLGLIVLSLLNLNPWPLLVSMSTLLVTASFAVGPSCAKAIEGILLIVGRRPFDIGDRIIISDSPGASLSTMGSSWFVEDISLFSTTLRLASSNEIATVSNGSLATARITNCARSMNATVHTLLKFHISCHQGHVLQEFKDKVESYVQATPTFGIPFTWQISNRVFQGQADLHKFCIALSFRLGINYDSPNPRTIMYFGGSLVDGGVQDYKSNVLQNDNISNENDIITGLVPKDLRNASVRGKSQLSLDDEEKAPRYATTAMESRAMEQQTQETNDDEMESGSVDDQSHMHESEEDEDPGADDANKAFLNLLKKSHGA</sequence>
<evidence type="ECO:0000256" key="2">
    <source>
        <dbReference type="SAM" id="Phobius"/>
    </source>
</evidence>
<feature type="region of interest" description="Disordered" evidence="1">
    <location>
        <begin position="1057"/>
        <end position="1114"/>
    </location>
</feature>
<protein>
    <submittedName>
        <fullName evidence="4">Mechanosensitive ion channel</fullName>
    </submittedName>
</protein>
<feature type="region of interest" description="Disordered" evidence="1">
    <location>
        <begin position="210"/>
        <end position="231"/>
    </location>
</feature>
<feature type="transmembrane region" description="Helical" evidence="2">
    <location>
        <begin position="494"/>
        <end position="515"/>
    </location>
</feature>
<feature type="region of interest" description="Disordered" evidence="1">
    <location>
        <begin position="606"/>
        <end position="631"/>
    </location>
</feature>
<organism evidence="4 5">
    <name type="scientific">Nitzschia inconspicua</name>
    <dbReference type="NCBI Taxonomy" id="303405"/>
    <lineage>
        <taxon>Eukaryota</taxon>
        <taxon>Sar</taxon>
        <taxon>Stramenopiles</taxon>
        <taxon>Ochrophyta</taxon>
        <taxon>Bacillariophyta</taxon>
        <taxon>Bacillariophyceae</taxon>
        <taxon>Bacillariophycidae</taxon>
        <taxon>Bacillariales</taxon>
        <taxon>Bacillariaceae</taxon>
        <taxon>Nitzschia</taxon>
    </lineage>
</organism>
<evidence type="ECO:0000313" key="5">
    <source>
        <dbReference type="Proteomes" id="UP000693970"/>
    </source>
</evidence>
<dbReference type="GO" id="GO:0016020">
    <property type="term" value="C:membrane"/>
    <property type="evidence" value="ECO:0007669"/>
    <property type="project" value="InterPro"/>
</dbReference>
<dbReference type="EMBL" id="JAGRRH010000016">
    <property type="protein sequence ID" value="KAG7353643.1"/>
    <property type="molecule type" value="Genomic_DNA"/>
</dbReference>
<reference evidence="4" key="1">
    <citation type="journal article" date="2021" name="Sci. Rep.">
        <title>Diploid genomic architecture of Nitzschia inconspicua, an elite biomass production diatom.</title>
        <authorList>
            <person name="Oliver A."/>
            <person name="Podell S."/>
            <person name="Pinowska A."/>
            <person name="Traller J.C."/>
            <person name="Smith S.R."/>
            <person name="McClure R."/>
            <person name="Beliaev A."/>
            <person name="Bohutskyi P."/>
            <person name="Hill E.A."/>
            <person name="Rabines A."/>
            <person name="Zheng H."/>
            <person name="Allen L.Z."/>
            <person name="Kuo A."/>
            <person name="Grigoriev I.V."/>
            <person name="Allen A.E."/>
            <person name="Hazlebeck D."/>
            <person name="Allen E.E."/>
        </authorList>
    </citation>
    <scope>NUCLEOTIDE SEQUENCE</scope>
    <source>
        <strain evidence="4">Hildebrandi</strain>
    </source>
</reference>
<feature type="transmembrane region" description="Helical" evidence="2">
    <location>
        <begin position="355"/>
        <end position="377"/>
    </location>
</feature>
<feature type="transmembrane region" description="Helical" evidence="2">
    <location>
        <begin position="445"/>
        <end position="463"/>
    </location>
</feature>
<proteinExistence type="predicted"/>
<gene>
    <name evidence="4" type="ORF">IV203_002998</name>
</gene>
<dbReference type="AlphaFoldDB" id="A0A9K3L2H7"/>
<accession>A0A9K3L2H7</accession>
<feature type="region of interest" description="Disordered" evidence="1">
    <location>
        <begin position="287"/>
        <end position="320"/>
    </location>
</feature>
<feature type="compositionally biased region" description="Low complexity" evidence="1">
    <location>
        <begin position="24"/>
        <end position="34"/>
    </location>
</feature>
<name>A0A9K3L2H7_9STRA</name>
<dbReference type="OrthoDB" id="46580at2759"/>
<comment type="caution">
    <text evidence="4">The sequence shown here is derived from an EMBL/GenBank/DDBJ whole genome shotgun (WGS) entry which is preliminary data.</text>
</comment>
<evidence type="ECO:0000256" key="1">
    <source>
        <dbReference type="SAM" id="MobiDB-lite"/>
    </source>
</evidence>
<reference evidence="4" key="2">
    <citation type="submission" date="2021-04" db="EMBL/GenBank/DDBJ databases">
        <authorList>
            <person name="Podell S."/>
        </authorList>
    </citation>
    <scope>NUCLEOTIDE SEQUENCE</scope>
    <source>
        <strain evidence="4">Hildebrandi</strain>
    </source>
</reference>
<feature type="compositionally biased region" description="Polar residues" evidence="1">
    <location>
        <begin position="1"/>
        <end position="14"/>
    </location>
</feature>
<keyword evidence="2" id="KW-0472">Membrane</keyword>
<dbReference type="PANTHER" id="PTHR31323:SF1">
    <property type="entry name" value="MECHANOSENSITIVE ION CHANNEL PROTEIN"/>
    <property type="match status" value="1"/>
</dbReference>
<dbReference type="InterPro" id="IPR006685">
    <property type="entry name" value="MscS_channel_2nd"/>
</dbReference>
<feature type="domain" description="Mechanosensitive ion channel MscS" evidence="3">
    <location>
        <begin position="837"/>
        <end position="909"/>
    </location>
</feature>
<feature type="region of interest" description="Disordered" evidence="1">
    <location>
        <begin position="139"/>
        <end position="163"/>
    </location>
</feature>
<evidence type="ECO:0000259" key="3">
    <source>
        <dbReference type="Pfam" id="PF00924"/>
    </source>
</evidence>
<feature type="compositionally biased region" description="Polar residues" evidence="1">
    <location>
        <begin position="36"/>
        <end position="45"/>
    </location>
</feature>
<dbReference type="Pfam" id="PF00924">
    <property type="entry name" value="MS_channel_2nd"/>
    <property type="match status" value="1"/>
</dbReference>
<feature type="compositionally biased region" description="Basic residues" evidence="1">
    <location>
        <begin position="82"/>
        <end position="95"/>
    </location>
</feature>
<dbReference type="GO" id="GO:0005262">
    <property type="term" value="F:calcium channel activity"/>
    <property type="evidence" value="ECO:0007669"/>
    <property type="project" value="TreeGrafter"/>
</dbReference>
<evidence type="ECO:0000313" key="4">
    <source>
        <dbReference type="EMBL" id="KAG7353643.1"/>
    </source>
</evidence>
<dbReference type="Proteomes" id="UP000693970">
    <property type="component" value="Unassembled WGS sequence"/>
</dbReference>
<dbReference type="PANTHER" id="PTHR31323">
    <property type="entry name" value="MECHANOSENSITIVE ION CHANNEL PROTEIN MSY2"/>
    <property type="match status" value="1"/>
</dbReference>
<dbReference type="GO" id="GO:0006874">
    <property type="term" value="P:intracellular calcium ion homeostasis"/>
    <property type="evidence" value="ECO:0007669"/>
    <property type="project" value="TreeGrafter"/>
</dbReference>
<feature type="compositionally biased region" description="Basic and acidic residues" evidence="1">
    <location>
        <begin position="311"/>
        <end position="320"/>
    </location>
</feature>
<keyword evidence="2" id="KW-1133">Transmembrane helix</keyword>